<keyword evidence="5" id="KW-1185">Reference proteome</keyword>
<accession>C4JQ78</accession>
<dbReference type="SMART" id="SM00315">
    <property type="entry name" value="RGS"/>
    <property type="match status" value="1"/>
</dbReference>
<dbReference type="SUPFAM" id="SSF48097">
    <property type="entry name" value="Regulator of G-protein signaling, RGS"/>
    <property type="match status" value="1"/>
</dbReference>
<feature type="region of interest" description="Disordered" evidence="1">
    <location>
        <begin position="34"/>
        <end position="54"/>
    </location>
</feature>
<dbReference type="InterPro" id="IPR036305">
    <property type="entry name" value="RGS_sf"/>
</dbReference>
<evidence type="ECO:0000313" key="5">
    <source>
        <dbReference type="Proteomes" id="UP000002058"/>
    </source>
</evidence>
<keyword evidence="2" id="KW-0812">Transmembrane</keyword>
<dbReference type="FunCoup" id="C4JQ78">
    <property type="interactions" value="10"/>
</dbReference>
<evidence type="ECO:0000313" key="4">
    <source>
        <dbReference type="EMBL" id="EEP78465.1"/>
    </source>
</evidence>
<dbReference type="InterPro" id="IPR016137">
    <property type="entry name" value="RGS"/>
</dbReference>
<keyword evidence="2" id="KW-0472">Membrane</keyword>
<evidence type="ECO:0000259" key="3">
    <source>
        <dbReference type="PROSITE" id="PS50132"/>
    </source>
</evidence>
<dbReference type="RefSeq" id="XP_002543794.1">
    <property type="nucleotide sequence ID" value="XM_002543748.1"/>
</dbReference>
<dbReference type="STRING" id="336963.C4JQ78"/>
<evidence type="ECO:0000256" key="2">
    <source>
        <dbReference type="SAM" id="Phobius"/>
    </source>
</evidence>
<evidence type="ECO:0000256" key="1">
    <source>
        <dbReference type="SAM" id="MobiDB-lite"/>
    </source>
</evidence>
<proteinExistence type="predicted"/>
<dbReference type="PANTHER" id="PTHR13155">
    <property type="entry name" value="A-KINASE ANCHOR PROTEINS"/>
    <property type="match status" value="1"/>
</dbReference>
<dbReference type="GO" id="GO:0008104">
    <property type="term" value="P:intracellular protein localization"/>
    <property type="evidence" value="ECO:0007669"/>
    <property type="project" value="TreeGrafter"/>
</dbReference>
<dbReference type="InParanoid" id="C4JQ78"/>
<organism evidence="4 5">
    <name type="scientific">Uncinocarpus reesii (strain UAMH 1704)</name>
    <dbReference type="NCBI Taxonomy" id="336963"/>
    <lineage>
        <taxon>Eukaryota</taxon>
        <taxon>Fungi</taxon>
        <taxon>Dikarya</taxon>
        <taxon>Ascomycota</taxon>
        <taxon>Pezizomycotina</taxon>
        <taxon>Eurotiomycetes</taxon>
        <taxon>Eurotiomycetidae</taxon>
        <taxon>Onygenales</taxon>
        <taxon>Onygenaceae</taxon>
        <taxon>Uncinocarpus</taxon>
    </lineage>
</organism>
<dbReference type="OMA" id="HTIRTDM"/>
<dbReference type="VEuPathDB" id="FungiDB:UREG_03311"/>
<dbReference type="InterPro" id="IPR044926">
    <property type="entry name" value="RGS_subdomain_2"/>
</dbReference>
<dbReference type="GO" id="GO:0005886">
    <property type="term" value="C:plasma membrane"/>
    <property type="evidence" value="ECO:0007669"/>
    <property type="project" value="TreeGrafter"/>
</dbReference>
<dbReference type="EMBL" id="CH476616">
    <property type="protein sequence ID" value="EEP78465.1"/>
    <property type="molecule type" value="Genomic_DNA"/>
</dbReference>
<gene>
    <name evidence="4" type="ORF">UREG_03311</name>
</gene>
<feature type="transmembrane region" description="Helical" evidence="2">
    <location>
        <begin position="148"/>
        <end position="168"/>
    </location>
</feature>
<sequence length="184" mass="20931">MRDREHAVDYLDFWIDVAQHETLCRQYAQDLLRRDPPEGPLAEGDNGNASNDSESRRFFAKSDLQNSAMKLLYTYLLRGSERHIALPPSITDEVSKAIEQEGRDDPGVFAQAKEYVLQAMERDSYPRFLQHQALGNIVLANIKIRMTVGLLSTLGGFWASFMLAILGYSRPVRCWVRPPIPTAF</sequence>
<dbReference type="GeneID" id="8442794"/>
<dbReference type="eggNOG" id="ENOG502QRI8">
    <property type="taxonomic scope" value="Eukaryota"/>
</dbReference>
<keyword evidence="2" id="KW-1133">Transmembrane helix</keyword>
<dbReference type="Proteomes" id="UP000002058">
    <property type="component" value="Unassembled WGS sequence"/>
</dbReference>
<dbReference type="AlphaFoldDB" id="C4JQ78"/>
<dbReference type="OrthoDB" id="5584247at2759"/>
<reference evidence="5" key="1">
    <citation type="journal article" date="2009" name="Genome Res.">
        <title>Comparative genomic analyses of the human fungal pathogens Coccidioides and their relatives.</title>
        <authorList>
            <person name="Sharpton T.J."/>
            <person name="Stajich J.E."/>
            <person name="Rounsley S.D."/>
            <person name="Gardner M.J."/>
            <person name="Wortman J.R."/>
            <person name="Jordar V.S."/>
            <person name="Maiti R."/>
            <person name="Kodira C.D."/>
            <person name="Neafsey D.E."/>
            <person name="Zeng Q."/>
            <person name="Hung C.-Y."/>
            <person name="McMahan C."/>
            <person name="Muszewska A."/>
            <person name="Grynberg M."/>
            <person name="Mandel M.A."/>
            <person name="Kellner E.M."/>
            <person name="Barker B.M."/>
            <person name="Galgiani J.N."/>
            <person name="Orbach M.J."/>
            <person name="Kirkland T.N."/>
            <person name="Cole G.T."/>
            <person name="Henn M.R."/>
            <person name="Birren B.W."/>
            <person name="Taylor J.W."/>
        </authorList>
    </citation>
    <scope>NUCLEOTIDE SEQUENCE [LARGE SCALE GENOMIC DNA]</scope>
    <source>
        <strain evidence="5">UAMH 1704</strain>
    </source>
</reference>
<dbReference type="Gene3D" id="1.10.167.10">
    <property type="entry name" value="Regulator of G-protein Signalling 4, domain 2"/>
    <property type="match status" value="1"/>
</dbReference>
<dbReference type="PANTHER" id="PTHR13155:SF1">
    <property type="entry name" value="A-KINASE ANCHOR PROTEIN 10, MITOCHONDRIAL"/>
    <property type="match status" value="1"/>
</dbReference>
<protein>
    <recommendedName>
        <fullName evidence="3">RGS domain-containing protein</fullName>
    </recommendedName>
</protein>
<name>C4JQ78_UNCRE</name>
<dbReference type="InterPro" id="IPR052246">
    <property type="entry name" value="Cell_Polariz_PKAAnc"/>
</dbReference>
<dbReference type="PROSITE" id="PS50132">
    <property type="entry name" value="RGS"/>
    <property type="match status" value="1"/>
</dbReference>
<dbReference type="HOGENOM" id="CLU_1469275_0_0_1"/>
<feature type="domain" description="RGS" evidence="3">
    <location>
        <begin position="1"/>
        <end position="138"/>
    </location>
</feature>
<dbReference type="KEGG" id="ure:UREG_03311"/>
<dbReference type="Pfam" id="PF00615">
    <property type="entry name" value="RGS"/>
    <property type="match status" value="1"/>
</dbReference>
<dbReference type="CDD" id="cd07440">
    <property type="entry name" value="RGS"/>
    <property type="match status" value="1"/>
</dbReference>